<keyword evidence="3 5" id="KW-0863">Zinc-finger</keyword>
<evidence type="ECO:0000256" key="6">
    <source>
        <dbReference type="SAM" id="MobiDB-lite"/>
    </source>
</evidence>
<dbReference type="AlphaFoldDB" id="A0AA47MFD9"/>
<protein>
    <submittedName>
        <fullName evidence="8">Arf-GAP domain and FG repeat-containing protein 2</fullName>
    </submittedName>
</protein>
<dbReference type="PRINTS" id="PR00405">
    <property type="entry name" value="REVINTRACTNG"/>
</dbReference>
<feature type="compositionally biased region" description="Pro residues" evidence="6">
    <location>
        <begin position="473"/>
        <end position="490"/>
    </location>
</feature>
<feature type="compositionally biased region" description="Polar residues" evidence="6">
    <location>
        <begin position="587"/>
        <end position="604"/>
    </location>
</feature>
<keyword evidence="9" id="KW-1185">Reference proteome</keyword>
<feature type="domain" description="Arf-GAP" evidence="7">
    <location>
        <begin position="132"/>
        <end position="254"/>
    </location>
</feature>
<feature type="compositionally biased region" description="Low complexity" evidence="6">
    <location>
        <begin position="502"/>
        <end position="511"/>
    </location>
</feature>
<evidence type="ECO:0000256" key="3">
    <source>
        <dbReference type="ARBA" id="ARBA00022771"/>
    </source>
</evidence>
<evidence type="ECO:0000313" key="9">
    <source>
        <dbReference type="Proteomes" id="UP001174136"/>
    </source>
</evidence>
<keyword evidence="4" id="KW-0862">Zinc</keyword>
<dbReference type="FunFam" id="1.10.220.150:FF:000005">
    <property type="entry name" value="Arf-GAP domain and FG repeat-containing protein 1"/>
    <property type="match status" value="1"/>
</dbReference>
<keyword evidence="2" id="KW-0677">Repeat</keyword>
<dbReference type="GO" id="GO:0031410">
    <property type="term" value="C:cytoplasmic vesicle"/>
    <property type="evidence" value="ECO:0007669"/>
    <property type="project" value="TreeGrafter"/>
</dbReference>
<feature type="compositionally biased region" description="Polar residues" evidence="6">
    <location>
        <begin position="553"/>
        <end position="563"/>
    </location>
</feature>
<dbReference type="SMART" id="SM00105">
    <property type="entry name" value="ArfGap"/>
    <property type="match status" value="1"/>
</dbReference>
<dbReference type="PANTHER" id="PTHR46134:SF6">
    <property type="entry name" value="ARF-GAP DOMAIN AND FG REPEAT-CONTAINING PROTEIN 1 ISOFORM X1"/>
    <property type="match status" value="1"/>
</dbReference>
<dbReference type="CDD" id="cd08838">
    <property type="entry name" value="ArfGap_AGFG"/>
    <property type="match status" value="1"/>
</dbReference>
<name>A0AA47MFD9_MERPO</name>
<dbReference type="PROSITE" id="PS50115">
    <property type="entry name" value="ARFGAP"/>
    <property type="match status" value="1"/>
</dbReference>
<feature type="compositionally biased region" description="Basic and acidic residues" evidence="6">
    <location>
        <begin position="53"/>
        <end position="83"/>
    </location>
</feature>
<dbReference type="InterPro" id="IPR038508">
    <property type="entry name" value="ArfGAP_dom_sf"/>
</dbReference>
<dbReference type="GO" id="GO:0005096">
    <property type="term" value="F:GTPase activator activity"/>
    <property type="evidence" value="ECO:0007669"/>
    <property type="project" value="InterPro"/>
</dbReference>
<reference evidence="8" key="1">
    <citation type="journal article" date="2023" name="Front. Mar. Sci.">
        <title>A new Merluccius polli reference genome to investigate the effects of global change in West African waters.</title>
        <authorList>
            <person name="Mateo J.L."/>
            <person name="Blanco-Fernandez C."/>
            <person name="Garcia-Vazquez E."/>
            <person name="Machado-Schiaffino G."/>
        </authorList>
    </citation>
    <scope>NUCLEOTIDE SEQUENCE</scope>
    <source>
        <strain evidence="8">C29</strain>
        <tissue evidence="8">Fin</tissue>
    </source>
</reference>
<dbReference type="GO" id="GO:0001675">
    <property type="term" value="P:acrosome assembly"/>
    <property type="evidence" value="ECO:0007669"/>
    <property type="project" value="TreeGrafter"/>
</dbReference>
<evidence type="ECO:0000256" key="2">
    <source>
        <dbReference type="ARBA" id="ARBA00022737"/>
    </source>
</evidence>
<feature type="compositionally biased region" description="Low complexity" evidence="6">
    <location>
        <begin position="524"/>
        <end position="545"/>
    </location>
</feature>
<evidence type="ECO:0000256" key="1">
    <source>
        <dbReference type="ARBA" id="ARBA00022723"/>
    </source>
</evidence>
<keyword evidence="1" id="KW-0479">Metal-binding</keyword>
<dbReference type="InterPro" id="IPR001164">
    <property type="entry name" value="ArfGAP_dom"/>
</dbReference>
<feature type="region of interest" description="Disordered" evidence="6">
    <location>
        <begin position="323"/>
        <end position="382"/>
    </location>
</feature>
<dbReference type="SUPFAM" id="SSF57863">
    <property type="entry name" value="ArfGap/RecO-like zinc finger"/>
    <property type="match status" value="1"/>
</dbReference>
<evidence type="ECO:0000259" key="7">
    <source>
        <dbReference type="PROSITE" id="PS50115"/>
    </source>
</evidence>
<feature type="region of interest" description="Disordered" evidence="6">
    <location>
        <begin position="1"/>
        <end position="128"/>
    </location>
</feature>
<proteinExistence type="predicted"/>
<organism evidence="8 9">
    <name type="scientific">Merluccius polli</name>
    <name type="common">Benguela hake</name>
    <name type="synonym">Merluccius cadenati</name>
    <dbReference type="NCBI Taxonomy" id="89951"/>
    <lineage>
        <taxon>Eukaryota</taxon>
        <taxon>Metazoa</taxon>
        <taxon>Chordata</taxon>
        <taxon>Craniata</taxon>
        <taxon>Vertebrata</taxon>
        <taxon>Euteleostomi</taxon>
        <taxon>Actinopterygii</taxon>
        <taxon>Neopterygii</taxon>
        <taxon>Teleostei</taxon>
        <taxon>Neoteleostei</taxon>
        <taxon>Acanthomorphata</taxon>
        <taxon>Zeiogadaria</taxon>
        <taxon>Gadariae</taxon>
        <taxon>Gadiformes</taxon>
        <taxon>Gadoidei</taxon>
        <taxon>Merlucciidae</taxon>
        <taxon>Merluccius</taxon>
    </lineage>
</organism>
<feature type="region of interest" description="Disordered" evidence="6">
    <location>
        <begin position="247"/>
        <end position="288"/>
    </location>
</feature>
<accession>A0AA47MFD9</accession>
<dbReference type="Proteomes" id="UP001174136">
    <property type="component" value="Unassembled WGS sequence"/>
</dbReference>
<dbReference type="Pfam" id="PF01412">
    <property type="entry name" value="ArfGap"/>
    <property type="match status" value="1"/>
</dbReference>
<evidence type="ECO:0000256" key="4">
    <source>
        <dbReference type="ARBA" id="ARBA00022833"/>
    </source>
</evidence>
<dbReference type="InterPro" id="IPR052248">
    <property type="entry name" value="Arf-GAP_FG-repeat_protein"/>
</dbReference>
<evidence type="ECO:0000313" key="8">
    <source>
        <dbReference type="EMBL" id="KAK0139046.1"/>
    </source>
</evidence>
<dbReference type="InterPro" id="IPR037278">
    <property type="entry name" value="ARFGAP/RecO"/>
</dbReference>
<feature type="compositionally biased region" description="Polar residues" evidence="6">
    <location>
        <begin position="274"/>
        <end position="283"/>
    </location>
</feature>
<dbReference type="GO" id="GO:0008270">
    <property type="term" value="F:zinc ion binding"/>
    <property type="evidence" value="ECO:0007669"/>
    <property type="project" value="UniProtKB-KW"/>
</dbReference>
<dbReference type="EMBL" id="JAOPHQ010004554">
    <property type="protein sequence ID" value="KAK0139046.1"/>
    <property type="molecule type" value="Genomic_DNA"/>
</dbReference>
<sequence>MDASRQAGRTHGDRSLCEHHERSTLCRRHGFGDSETVTAEVAERRRPVPTRGVKGEPHNRFHNADARHTGVKNGETREAEDSRGGVGYLDSEQKKKGKGRASLASPRQRNDALRGEPAMSNRKHRDNQEVCARKVRELAQAGVNRHCFECSQPGVTYINITVGCFVCTSCSGMLRGLNPPHRVKSISMTTFSQQEVEFLQNHGNEVGRRTWLCLFDPKADGCSDTRDSHKFKEFLQDKYEKKKWHFSKSKGRRDLEGPWSPGVQAVATPHGGPVTSQTTSHSMPPNARPARTLVSQAQLPPWDRAPTISPADVRADAFTARLPSRSQSFRDPPLKDPALCGIERQRPGSLSSALGGQGHAPSFPALPRPSGRMVPGSGGAGGPFRAFPKSLSVDFGGLGHAHPPPTVSQGGLPLAHAHNHTQSHTLSQQHPSQLPQQQQQQQQQLSVPPAPGDRSQDKYAAVSQLDSVFAEPGPSPCPAPCPAPAPPSGPPQYNALFGNRLSSSSTPASSPGVDPGPGSQTFANFPNPFSSTTNNTTSSSTNSPGSPQPPTALSPSNPFSTSALAGDYGAFDPSPTSVFPPSAAFPAQSTHNAFPHESGSNQEANGFACFPPSDAQPKVPRPMSVNPGMFTPAEGHRGILSSDTGASCSSPPNCCHPPPHLKEEGGREGSSRGVSEE</sequence>
<comment type="caution">
    <text evidence="8">The sequence shown here is derived from an EMBL/GenBank/DDBJ whole genome shotgun (WGS) entry which is preliminary data.</text>
</comment>
<gene>
    <name evidence="8" type="primary">AGFG2</name>
    <name evidence="8" type="ORF">N1851_024401</name>
</gene>
<dbReference type="GO" id="GO:0045109">
    <property type="term" value="P:intermediate filament organization"/>
    <property type="evidence" value="ECO:0007669"/>
    <property type="project" value="TreeGrafter"/>
</dbReference>
<feature type="compositionally biased region" description="Basic and acidic residues" evidence="6">
    <location>
        <begin position="10"/>
        <end position="24"/>
    </location>
</feature>
<feature type="region of interest" description="Disordered" evidence="6">
    <location>
        <begin position="395"/>
        <end position="677"/>
    </location>
</feature>
<evidence type="ECO:0000256" key="5">
    <source>
        <dbReference type="PROSITE-ProRule" id="PRU00288"/>
    </source>
</evidence>
<dbReference type="PANTHER" id="PTHR46134">
    <property type="entry name" value="DRONGO, ISOFORM F"/>
    <property type="match status" value="1"/>
</dbReference>
<feature type="compositionally biased region" description="Basic and acidic residues" evidence="6">
    <location>
        <begin position="660"/>
        <end position="677"/>
    </location>
</feature>
<dbReference type="GO" id="GO:0007289">
    <property type="term" value="P:spermatid nucleus differentiation"/>
    <property type="evidence" value="ECO:0007669"/>
    <property type="project" value="TreeGrafter"/>
</dbReference>
<feature type="compositionally biased region" description="Low complexity" evidence="6">
    <location>
        <begin position="426"/>
        <end position="447"/>
    </location>
</feature>
<dbReference type="Gene3D" id="1.10.220.150">
    <property type="entry name" value="Arf GTPase activating protein"/>
    <property type="match status" value="1"/>
</dbReference>
<dbReference type="GO" id="GO:0016020">
    <property type="term" value="C:membrane"/>
    <property type="evidence" value="ECO:0007669"/>
    <property type="project" value="TreeGrafter"/>
</dbReference>